<feature type="region of interest" description="Disordered" evidence="1">
    <location>
        <begin position="1"/>
        <end position="155"/>
    </location>
</feature>
<organism evidence="2 5">
    <name type="scientific">Mycobacteroides salmoniphilum</name>
    <dbReference type="NCBI Taxonomy" id="404941"/>
    <lineage>
        <taxon>Bacteria</taxon>
        <taxon>Bacillati</taxon>
        <taxon>Actinomycetota</taxon>
        <taxon>Actinomycetes</taxon>
        <taxon>Mycobacteriales</taxon>
        <taxon>Mycobacteriaceae</taxon>
        <taxon>Mycobacteroides</taxon>
    </lineage>
</organism>
<dbReference type="AlphaFoldDB" id="A0A4R8SEA4"/>
<dbReference type="EMBL" id="PECK01000005">
    <property type="protein sequence ID" value="TDZ94542.1"/>
    <property type="molecule type" value="Genomic_DNA"/>
</dbReference>
<dbReference type="Proteomes" id="UP000295685">
    <property type="component" value="Unassembled WGS sequence"/>
</dbReference>
<feature type="compositionally biased region" description="Basic and acidic residues" evidence="1">
    <location>
        <begin position="1"/>
        <end position="29"/>
    </location>
</feature>
<feature type="compositionally biased region" description="Basic and acidic residues" evidence="1">
    <location>
        <begin position="136"/>
        <end position="155"/>
    </location>
</feature>
<accession>A0A4R8SEA4</accession>
<comment type="caution">
    <text evidence="2">The sequence shown here is derived from an EMBL/GenBank/DDBJ whole genome shotgun (WGS) entry which is preliminary data.</text>
</comment>
<evidence type="ECO:0000313" key="4">
    <source>
        <dbReference type="Proteomes" id="UP000294844"/>
    </source>
</evidence>
<protein>
    <submittedName>
        <fullName evidence="2">Uncharacterized protein</fullName>
    </submittedName>
</protein>
<feature type="compositionally biased region" description="Basic and acidic residues" evidence="1">
    <location>
        <begin position="68"/>
        <end position="126"/>
    </location>
</feature>
<sequence>MELCTQRRAEPAELQHCAGDDWRTVDPEHGAAAASAEPALAGEPSPNSDAATHTDSTVNAHTDAHHHHADDNHANNNHADHDNNDADHDNNDADHDNNDADHDNYTDNHADNDADNDADNHNDAAKKFGFGKICRRREQVPRTHRRGSDKQWLDA</sequence>
<keyword evidence="4" id="KW-1185">Reference proteome</keyword>
<name>A0A4R8SEA4_9MYCO</name>
<dbReference type="EMBL" id="PECM01000007">
    <property type="protein sequence ID" value="TEA06006.1"/>
    <property type="molecule type" value="Genomic_DNA"/>
</dbReference>
<dbReference type="Proteomes" id="UP000294844">
    <property type="component" value="Unassembled WGS sequence"/>
</dbReference>
<gene>
    <name evidence="3" type="ORF">CCUG60883_01542</name>
    <name evidence="2" type="ORF">CCUG60885_03043</name>
</gene>
<reference evidence="4 5" key="1">
    <citation type="journal article" date="2019" name="Sci. Rep.">
        <title>Extended insight into the Mycobacterium chelonae-abscessus complex through whole genome sequencing of Mycobacterium salmoniphilum outbreak and Mycobacterium salmoniphilum-like strains.</title>
        <authorList>
            <person name="Behra P.R.K."/>
            <person name="Das S."/>
            <person name="Pettersson B.M.F."/>
            <person name="Shirreff L."/>
            <person name="DuCote T."/>
            <person name="Jacobsson K.G."/>
            <person name="Ennis D.G."/>
            <person name="Kirsebom L.A."/>
        </authorList>
    </citation>
    <scope>NUCLEOTIDE SEQUENCE [LARGE SCALE GENOMIC DNA]</scope>
    <source>
        <strain evidence="3 4">CCUG 60883</strain>
        <strain evidence="2 5">CCUG 60885</strain>
    </source>
</reference>
<evidence type="ECO:0000313" key="3">
    <source>
        <dbReference type="EMBL" id="TEA06006.1"/>
    </source>
</evidence>
<evidence type="ECO:0000256" key="1">
    <source>
        <dbReference type="SAM" id="MobiDB-lite"/>
    </source>
</evidence>
<feature type="compositionally biased region" description="Polar residues" evidence="1">
    <location>
        <begin position="46"/>
        <end position="58"/>
    </location>
</feature>
<evidence type="ECO:0000313" key="5">
    <source>
        <dbReference type="Proteomes" id="UP000295685"/>
    </source>
</evidence>
<feature type="compositionally biased region" description="Low complexity" evidence="1">
    <location>
        <begin position="30"/>
        <end position="45"/>
    </location>
</feature>
<evidence type="ECO:0000313" key="2">
    <source>
        <dbReference type="EMBL" id="TDZ94542.1"/>
    </source>
</evidence>
<proteinExistence type="predicted"/>